<organism evidence="1 2">
    <name type="scientific">Solanum tuberosum</name>
    <name type="common">Potato</name>
    <dbReference type="NCBI Taxonomy" id="4113"/>
    <lineage>
        <taxon>Eukaryota</taxon>
        <taxon>Viridiplantae</taxon>
        <taxon>Streptophyta</taxon>
        <taxon>Embryophyta</taxon>
        <taxon>Tracheophyta</taxon>
        <taxon>Spermatophyta</taxon>
        <taxon>Magnoliopsida</taxon>
        <taxon>eudicotyledons</taxon>
        <taxon>Gunneridae</taxon>
        <taxon>Pentapetalae</taxon>
        <taxon>asterids</taxon>
        <taxon>lamiids</taxon>
        <taxon>Solanales</taxon>
        <taxon>Solanaceae</taxon>
        <taxon>Solanoideae</taxon>
        <taxon>Solaneae</taxon>
        <taxon>Solanum</taxon>
    </lineage>
</organism>
<comment type="caution">
    <text evidence="1">The sequence shown here is derived from an EMBL/GenBank/DDBJ whole genome shotgun (WGS) entry which is preliminary data.</text>
</comment>
<accession>A0ABQ7TU79</accession>
<protein>
    <submittedName>
        <fullName evidence="1">Uncharacterized protein</fullName>
    </submittedName>
</protein>
<sequence length="72" mass="8482">MVEHKGEIKGGRREQVWHPRKLPVKDHNVQTHNMYEALGENKEKEEGKISVIKEVEEGNISEEERRVADQYE</sequence>
<proteinExistence type="predicted"/>
<keyword evidence="2" id="KW-1185">Reference proteome</keyword>
<name>A0ABQ7TU79_SOLTU</name>
<dbReference type="Proteomes" id="UP000826656">
    <property type="component" value="Unassembled WGS sequence"/>
</dbReference>
<evidence type="ECO:0000313" key="2">
    <source>
        <dbReference type="Proteomes" id="UP000826656"/>
    </source>
</evidence>
<dbReference type="EMBL" id="JAIVGD010000028">
    <property type="protein sequence ID" value="KAH0737702.1"/>
    <property type="molecule type" value="Genomic_DNA"/>
</dbReference>
<reference evidence="1 2" key="1">
    <citation type="journal article" date="2021" name="bioRxiv">
        <title>Chromosome-scale and haplotype-resolved genome assembly of a tetraploid potato cultivar.</title>
        <authorList>
            <person name="Sun H."/>
            <person name="Jiao W.-B."/>
            <person name="Krause K."/>
            <person name="Campoy J.A."/>
            <person name="Goel M."/>
            <person name="Folz-Donahue K."/>
            <person name="Kukat C."/>
            <person name="Huettel B."/>
            <person name="Schneeberger K."/>
        </authorList>
    </citation>
    <scope>NUCLEOTIDE SEQUENCE [LARGE SCALE GENOMIC DNA]</scope>
    <source>
        <strain evidence="1">SolTubOtavaFocal</strain>
        <tissue evidence="1">Leaves</tissue>
    </source>
</reference>
<evidence type="ECO:0000313" key="1">
    <source>
        <dbReference type="EMBL" id="KAH0737702.1"/>
    </source>
</evidence>
<gene>
    <name evidence="1" type="ORF">KY290_036407</name>
</gene>